<feature type="transmembrane region" description="Helical" evidence="1">
    <location>
        <begin position="190"/>
        <end position="212"/>
    </location>
</feature>
<feature type="transmembrane region" description="Helical" evidence="1">
    <location>
        <begin position="49"/>
        <end position="78"/>
    </location>
</feature>
<comment type="caution">
    <text evidence="2">The sequence shown here is derived from an EMBL/GenBank/DDBJ whole genome shotgun (WGS) entry which is preliminary data.</text>
</comment>
<proteinExistence type="predicted"/>
<keyword evidence="3" id="KW-1185">Reference proteome</keyword>
<sequence>MAGPRTERPQRERRLVAAARRVSPVIMGQIPMPGGWSLSALWLPVCGQSWLGAAAGFIGMWAAMMVPMMLPLAVAPLMNYRATLAGEGRAFLLTAIAGLAWAATWTASGLPVYLAGAAAARALLAMPALARMMPVLAAVAGVAGAAWHLAAWHRRPGHPELRGRPACVAALRHGARLGAHCVRRCSGLTVALLAAGITETATMACAIAIVVAESVRLRER</sequence>
<gene>
    <name evidence="2" type="ORF">GPY61_14915</name>
</gene>
<accession>A0A7X3K8E1</accession>
<evidence type="ECO:0000256" key="1">
    <source>
        <dbReference type="SAM" id="Phobius"/>
    </source>
</evidence>
<protein>
    <submittedName>
        <fullName evidence="2">DUF2182 domain-containing protein</fullName>
    </submittedName>
</protein>
<evidence type="ECO:0000313" key="2">
    <source>
        <dbReference type="EMBL" id="MVW61220.1"/>
    </source>
</evidence>
<reference evidence="2 3" key="1">
    <citation type="submission" date="2019-12" db="EMBL/GenBank/DDBJ databases">
        <authorList>
            <person name="Li C."/>
            <person name="Zhao J."/>
        </authorList>
    </citation>
    <scope>NUCLEOTIDE SEQUENCE [LARGE SCALE GENOMIC DNA]</scope>
    <source>
        <strain evidence="2 3">NEAU-DD11</strain>
    </source>
</reference>
<dbReference type="InterPro" id="IPR018688">
    <property type="entry name" value="PpoB2-like"/>
</dbReference>
<feature type="transmembrane region" description="Helical" evidence="1">
    <location>
        <begin position="133"/>
        <end position="152"/>
    </location>
</feature>
<dbReference type="EMBL" id="WSES01000004">
    <property type="protein sequence ID" value="MVW61220.1"/>
    <property type="molecule type" value="Genomic_DNA"/>
</dbReference>
<keyword evidence="1" id="KW-0812">Transmembrane</keyword>
<name>A0A7X3K8E1_9BURK</name>
<organism evidence="2 3">
    <name type="scientific">Massilia cellulosiltytica</name>
    <dbReference type="NCBI Taxonomy" id="2683234"/>
    <lineage>
        <taxon>Bacteria</taxon>
        <taxon>Pseudomonadati</taxon>
        <taxon>Pseudomonadota</taxon>
        <taxon>Betaproteobacteria</taxon>
        <taxon>Burkholderiales</taxon>
        <taxon>Oxalobacteraceae</taxon>
        <taxon>Telluria group</taxon>
        <taxon>Massilia</taxon>
    </lineage>
</organism>
<feature type="transmembrane region" description="Helical" evidence="1">
    <location>
        <begin position="21"/>
        <end position="43"/>
    </location>
</feature>
<dbReference type="AlphaFoldDB" id="A0A7X3K8E1"/>
<dbReference type="Proteomes" id="UP000443353">
    <property type="component" value="Unassembled WGS sequence"/>
</dbReference>
<dbReference type="Pfam" id="PF09948">
    <property type="entry name" value="PpoB2"/>
    <property type="match status" value="1"/>
</dbReference>
<keyword evidence="1" id="KW-1133">Transmembrane helix</keyword>
<evidence type="ECO:0000313" key="3">
    <source>
        <dbReference type="Proteomes" id="UP000443353"/>
    </source>
</evidence>
<feature type="transmembrane region" description="Helical" evidence="1">
    <location>
        <begin position="90"/>
        <end position="113"/>
    </location>
</feature>
<keyword evidence="1" id="KW-0472">Membrane</keyword>